<keyword evidence="2" id="KW-1185">Reference proteome</keyword>
<organism evidence="1 2">
    <name type="scientific">Elysia crispata</name>
    <name type="common">lettuce slug</name>
    <dbReference type="NCBI Taxonomy" id="231223"/>
    <lineage>
        <taxon>Eukaryota</taxon>
        <taxon>Metazoa</taxon>
        <taxon>Spiralia</taxon>
        <taxon>Lophotrochozoa</taxon>
        <taxon>Mollusca</taxon>
        <taxon>Gastropoda</taxon>
        <taxon>Heterobranchia</taxon>
        <taxon>Euthyneura</taxon>
        <taxon>Panpulmonata</taxon>
        <taxon>Sacoglossa</taxon>
        <taxon>Placobranchoidea</taxon>
        <taxon>Plakobranchidae</taxon>
        <taxon>Elysia</taxon>
    </lineage>
</organism>
<dbReference type="Proteomes" id="UP001283361">
    <property type="component" value="Unassembled WGS sequence"/>
</dbReference>
<evidence type="ECO:0000313" key="1">
    <source>
        <dbReference type="EMBL" id="KAK3711785.1"/>
    </source>
</evidence>
<dbReference type="AlphaFoldDB" id="A0AAE1CLV4"/>
<name>A0AAE1CLV4_9GAST</name>
<proteinExistence type="predicted"/>
<dbReference type="EMBL" id="JAWDGP010007596">
    <property type="protein sequence ID" value="KAK3711785.1"/>
    <property type="molecule type" value="Genomic_DNA"/>
</dbReference>
<evidence type="ECO:0000313" key="2">
    <source>
        <dbReference type="Proteomes" id="UP001283361"/>
    </source>
</evidence>
<accession>A0AAE1CLV4</accession>
<sequence length="109" mass="12597">MQFQDLCDIVTTMNKPRQTASRHRHCTTTTALQQQTPAMHPDETHRLSDAGDAAWLTYRLLHTVHFGARAPTSRCQTKWMCRLTCYVRFGEMRGQGRHERGDTDVQHVT</sequence>
<gene>
    <name evidence="1" type="ORF">RRG08_036991</name>
</gene>
<reference evidence="1" key="1">
    <citation type="journal article" date="2023" name="G3 (Bethesda)">
        <title>A reference genome for the long-term kleptoplast-retaining sea slug Elysia crispata morphotype clarki.</title>
        <authorList>
            <person name="Eastman K.E."/>
            <person name="Pendleton A.L."/>
            <person name="Shaikh M.A."/>
            <person name="Suttiyut T."/>
            <person name="Ogas R."/>
            <person name="Tomko P."/>
            <person name="Gavelis G."/>
            <person name="Widhalm J.R."/>
            <person name="Wisecaver J.H."/>
        </authorList>
    </citation>
    <scope>NUCLEOTIDE SEQUENCE</scope>
    <source>
        <strain evidence="1">ECLA1</strain>
    </source>
</reference>
<comment type="caution">
    <text evidence="1">The sequence shown here is derived from an EMBL/GenBank/DDBJ whole genome shotgun (WGS) entry which is preliminary data.</text>
</comment>
<protein>
    <submittedName>
        <fullName evidence="1">Uncharacterized protein</fullName>
    </submittedName>
</protein>